<dbReference type="PRINTS" id="PR00081">
    <property type="entry name" value="GDHRDH"/>
</dbReference>
<dbReference type="InterPro" id="IPR002347">
    <property type="entry name" value="SDR_fam"/>
</dbReference>
<dbReference type="InterPro" id="IPR051122">
    <property type="entry name" value="SDR_DHRS6-like"/>
</dbReference>
<dbReference type="GO" id="GO:0016491">
    <property type="term" value="F:oxidoreductase activity"/>
    <property type="evidence" value="ECO:0007669"/>
    <property type="project" value="UniProtKB-KW"/>
</dbReference>
<proteinExistence type="inferred from homology"/>
<evidence type="ECO:0000256" key="2">
    <source>
        <dbReference type="ARBA" id="ARBA00023002"/>
    </source>
</evidence>
<evidence type="ECO:0000259" key="3">
    <source>
        <dbReference type="SMART" id="SM00822"/>
    </source>
</evidence>
<comment type="caution">
    <text evidence="4">The sequence shown here is derived from an EMBL/GenBank/DDBJ whole genome shotgun (WGS) entry which is preliminary data.</text>
</comment>
<accession>A0A4V3XKN6</accession>
<protein>
    <submittedName>
        <fullName evidence="4">SDR family oxidoreductase</fullName>
    </submittedName>
</protein>
<dbReference type="OrthoDB" id="9803333at2"/>
<dbReference type="PANTHER" id="PTHR43477">
    <property type="entry name" value="DIHYDROANTICAPSIN 7-DEHYDROGENASE"/>
    <property type="match status" value="1"/>
</dbReference>
<dbReference type="SMART" id="SM00822">
    <property type="entry name" value="PKS_KR"/>
    <property type="match status" value="1"/>
</dbReference>
<dbReference type="CDD" id="cd05233">
    <property type="entry name" value="SDR_c"/>
    <property type="match status" value="1"/>
</dbReference>
<dbReference type="InterPro" id="IPR057326">
    <property type="entry name" value="KR_dom"/>
</dbReference>
<dbReference type="EMBL" id="SRSF01000006">
    <property type="protein sequence ID" value="THH37713.1"/>
    <property type="molecule type" value="Genomic_DNA"/>
</dbReference>
<keyword evidence="2" id="KW-0560">Oxidoreductase</keyword>
<evidence type="ECO:0000313" key="5">
    <source>
        <dbReference type="Proteomes" id="UP000308528"/>
    </source>
</evidence>
<reference evidence="4 5" key="1">
    <citation type="submission" date="2019-04" db="EMBL/GenBank/DDBJ databases">
        <title>Lewinella litorea sp. nov., isolated from a marine sand.</title>
        <authorList>
            <person name="Yoon J.-H."/>
        </authorList>
    </citation>
    <scope>NUCLEOTIDE SEQUENCE [LARGE SCALE GENOMIC DNA]</scope>
    <source>
        <strain evidence="4 5">HSMS-39</strain>
    </source>
</reference>
<evidence type="ECO:0000313" key="4">
    <source>
        <dbReference type="EMBL" id="THH37713.1"/>
    </source>
</evidence>
<dbReference type="Proteomes" id="UP000308528">
    <property type="component" value="Unassembled WGS sequence"/>
</dbReference>
<dbReference type="Gene3D" id="3.40.50.720">
    <property type="entry name" value="NAD(P)-binding Rossmann-like Domain"/>
    <property type="match status" value="1"/>
</dbReference>
<name>A0A4V3XKN6_9BACT</name>
<dbReference type="RefSeq" id="WP_136459905.1">
    <property type="nucleotide sequence ID" value="NZ_SRSF01000006.1"/>
</dbReference>
<dbReference type="SUPFAM" id="SSF51735">
    <property type="entry name" value="NAD(P)-binding Rossmann-fold domains"/>
    <property type="match status" value="1"/>
</dbReference>
<dbReference type="Pfam" id="PF13561">
    <property type="entry name" value="adh_short_C2"/>
    <property type="match status" value="1"/>
</dbReference>
<gene>
    <name evidence="4" type="ORF">E4021_13545</name>
</gene>
<comment type="similarity">
    <text evidence="1">Belongs to the short-chain dehydrogenases/reductases (SDR) family.</text>
</comment>
<sequence length="229" mass="24025">MSTYLIVGGSSGIGRALVDQLLQQGHTVHVWAREARDLPADVHFTSVDVTADTDLSAAVPDQLQGLVYCPGSIDLRSFRSLKPDAFRGAFEVNVVGAVRCLQAAERALKRSERPASVVLFSTVAVQRGMPFHAAVAAAKGGVEGLTRSLAAEYAPNIRVNAIAPSLTDTPLADRLLATEDKRASAAKRHPLDRVGSPAEVAAMAAFLLEPKAAFVTGQVIGMDGGLSAI</sequence>
<keyword evidence="5" id="KW-1185">Reference proteome</keyword>
<dbReference type="InterPro" id="IPR036291">
    <property type="entry name" value="NAD(P)-bd_dom_sf"/>
</dbReference>
<evidence type="ECO:0000256" key="1">
    <source>
        <dbReference type="ARBA" id="ARBA00006484"/>
    </source>
</evidence>
<dbReference type="PANTHER" id="PTHR43477:SF1">
    <property type="entry name" value="DIHYDROANTICAPSIN 7-DEHYDROGENASE"/>
    <property type="match status" value="1"/>
</dbReference>
<dbReference type="AlphaFoldDB" id="A0A4V3XKN6"/>
<organism evidence="4 5">
    <name type="scientific">Neolewinella litorea</name>
    <dbReference type="NCBI Taxonomy" id="2562452"/>
    <lineage>
        <taxon>Bacteria</taxon>
        <taxon>Pseudomonadati</taxon>
        <taxon>Bacteroidota</taxon>
        <taxon>Saprospiria</taxon>
        <taxon>Saprospirales</taxon>
        <taxon>Lewinellaceae</taxon>
        <taxon>Neolewinella</taxon>
    </lineage>
</organism>
<feature type="domain" description="Ketoreductase" evidence="3">
    <location>
        <begin position="2"/>
        <end position="165"/>
    </location>
</feature>